<proteinExistence type="inferred from homology"/>
<dbReference type="InterPro" id="IPR048254">
    <property type="entry name" value="CDP_ALCOHOL_P_TRANSF_CS"/>
</dbReference>
<dbReference type="InterPro" id="IPR000462">
    <property type="entry name" value="CDP-OH_P_trans"/>
</dbReference>
<evidence type="ECO:0000256" key="1">
    <source>
        <dbReference type="ARBA" id="ARBA00022679"/>
    </source>
</evidence>
<dbReference type="Gene3D" id="1.20.120.1760">
    <property type="match status" value="1"/>
</dbReference>
<comment type="caution">
    <text evidence="3">The sequence shown here is derived from an EMBL/GenBank/DDBJ whole genome shotgun (WGS) entry which is preliminary data.</text>
</comment>
<protein>
    <submittedName>
        <fullName evidence="3">CDP-alcohol phosphatidyltransferase family protein</fullName>
    </submittedName>
</protein>
<dbReference type="AlphaFoldDB" id="A0A7C1WZH2"/>
<name>A0A7C1WZH2_THERO</name>
<dbReference type="PROSITE" id="PS00379">
    <property type="entry name" value="CDP_ALCOHOL_P_TRANSF"/>
    <property type="match status" value="1"/>
</dbReference>
<dbReference type="GO" id="GO:0016020">
    <property type="term" value="C:membrane"/>
    <property type="evidence" value="ECO:0007669"/>
    <property type="project" value="InterPro"/>
</dbReference>
<sequence>MLSSLVADRVRERVLRLGALLARTGLTPNQLTVMGLVLNGVVGWVVAEGRLQLAGVLLIVAGAFDMLDGAVARATGRVTRFGGVLDSVLDRYAEAFVLGGLLVWIVRTELGAVPVLLCYATIVGSILVSYVRARAEGAGIQLTQGFFARPERVVVLALGLLLDRPIWALWLLAVATNLTVLQRLWLVRRAARD</sequence>
<organism evidence="3">
    <name type="scientific">Thermomicrobium roseum</name>
    <dbReference type="NCBI Taxonomy" id="500"/>
    <lineage>
        <taxon>Bacteria</taxon>
        <taxon>Pseudomonadati</taxon>
        <taxon>Thermomicrobiota</taxon>
        <taxon>Thermomicrobia</taxon>
        <taxon>Thermomicrobiales</taxon>
        <taxon>Thermomicrobiaceae</taxon>
        <taxon>Thermomicrobium</taxon>
    </lineage>
</organism>
<comment type="similarity">
    <text evidence="2">Belongs to the CDP-alcohol phosphatidyltransferase class-I family.</text>
</comment>
<dbReference type="GO" id="GO:0016780">
    <property type="term" value="F:phosphotransferase activity, for other substituted phosphate groups"/>
    <property type="evidence" value="ECO:0007669"/>
    <property type="project" value="InterPro"/>
</dbReference>
<reference evidence="3" key="1">
    <citation type="journal article" date="2020" name="mSystems">
        <title>Genome- and Community-Level Interaction Insights into Carbon Utilization and Element Cycling Functions of Hydrothermarchaeota in Hydrothermal Sediment.</title>
        <authorList>
            <person name="Zhou Z."/>
            <person name="Liu Y."/>
            <person name="Xu W."/>
            <person name="Pan J."/>
            <person name="Luo Z.H."/>
            <person name="Li M."/>
        </authorList>
    </citation>
    <scope>NUCLEOTIDE SEQUENCE [LARGE SCALE GENOMIC DNA]</scope>
    <source>
        <strain evidence="3">SpSt-222</strain>
    </source>
</reference>
<gene>
    <name evidence="3" type="ORF">ENP47_02335</name>
</gene>
<accession>A0A7C1WZH2</accession>
<evidence type="ECO:0000256" key="2">
    <source>
        <dbReference type="RuleBase" id="RU003750"/>
    </source>
</evidence>
<dbReference type="EMBL" id="DSJL01000006">
    <property type="protein sequence ID" value="HEF64436.1"/>
    <property type="molecule type" value="Genomic_DNA"/>
</dbReference>
<dbReference type="InterPro" id="IPR043130">
    <property type="entry name" value="CDP-OH_PTrfase_TM_dom"/>
</dbReference>
<keyword evidence="1 2" id="KW-0808">Transferase</keyword>
<evidence type="ECO:0000313" key="3">
    <source>
        <dbReference type="EMBL" id="HEF64436.1"/>
    </source>
</evidence>
<dbReference type="GO" id="GO:0008654">
    <property type="term" value="P:phospholipid biosynthetic process"/>
    <property type="evidence" value="ECO:0007669"/>
    <property type="project" value="InterPro"/>
</dbReference>
<dbReference type="Pfam" id="PF01066">
    <property type="entry name" value="CDP-OH_P_transf"/>
    <property type="match status" value="1"/>
</dbReference>